<evidence type="ECO:0000313" key="2">
    <source>
        <dbReference type="Proteomes" id="UP000556201"/>
    </source>
</evidence>
<organism evidence="1 2">
    <name type="scientific">Brevundimonas vesicularis</name>
    <name type="common">Pseudomonas vesicularis</name>
    <dbReference type="NCBI Taxonomy" id="41276"/>
    <lineage>
        <taxon>Bacteria</taxon>
        <taxon>Pseudomonadati</taxon>
        <taxon>Pseudomonadota</taxon>
        <taxon>Alphaproteobacteria</taxon>
        <taxon>Caulobacterales</taxon>
        <taxon>Caulobacteraceae</taxon>
        <taxon>Brevundimonas</taxon>
    </lineage>
</organism>
<reference evidence="1 2" key="1">
    <citation type="submission" date="2020-08" db="EMBL/GenBank/DDBJ databases">
        <title>Functional genomics of gut bacteria from endangered species of beetles.</title>
        <authorList>
            <person name="Carlos-Shanley C."/>
        </authorList>
    </citation>
    <scope>NUCLEOTIDE SEQUENCE [LARGE SCALE GENOMIC DNA]</scope>
    <source>
        <strain evidence="1 2">S00192</strain>
    </source>
</reference>
<dbReference type="Gene3D" id="1.10.260.40">
    <property type="entry name" value="lambda repressor-like DNA-binding domains"/>
    <property type="match status" value="1"/>
</dbReference>
<protein>
    <submittedName>
        <fullName evidence="1">Uncharacterized protein</fullName>
    </submittedName>
</protein>
<dbReference type="InterPro" id="IPR010982">
    <property type="entry name" value="Lambda_DNA-bd_dom_sf"/>
</dbReference>
<sequence>MRGATEGSKGREAGLVLAIDGARGVRPLARGVGRPASCVSRWRKVPRELVFKAALASGVPAEEIRPDLAGWIKAEREREWMDRARARFAIKSGFDGATAKVKSARDHAAPDGRTMDLLDLGLITAAMRFVASERGLTVGAIIGAARGGAGGSPTPEQSARSWAMALAVNVGRVNSETVAGLMGVTRQAVDNAAERYLRARDGDDVEEAEAGKVMERGRARRIKEADPALWDAERRFVGQLAGEA</sequence>
<dbReference type="Proteomes" id="UP000556201">
    <property type="component" value="Unassembled WGS sequence"/>
</dbReference>
<evidence type="ECO:0000313" key="1">
    <source>
        <dbReference type="EMBL" id="MBB5770140.1"/>
    </source>
</evidence>
<dbReference type="EMBL" id="JACHLJ010000001">
    <property type="protein sequence ID" value="MBB5770140.1"/>
    <property type="molecule type" value="Genomic_DNA"/>
</dbReference>
<dbReference type="RefSeq" id="WP_184277504.1">
    <property type="nucleotide sequence ID" value="NZ_JACHLJ010000001.1"/>
</dbReference>
<gene>
    <name evidence="1" type="ORF">HNP47_000109</name>
</gene>
<dbReference type="AlphaFoldDB" id="A0A7W9L4B1"/>
<dbReference type="GO" id="GO:0003677">
    <property type="term" value="F:DNA binding"/>
    <property type="evidence" value="ECO:0007669"/>
    <property type="project" value="InterPro"/>
</dbReference>
<name>A0A7W9L4B1_BREVE</name>
<proteinExistence type="predicted"/>
<comment type="caution">
    <text evidence="1">The sequence shown here is derived from an EMBL/GenBank/DDBJ whole genome shotgun (WGS) entry which is preliminary data.</text>
</comment>
<accession>A0A7W9L4B1</accession>